<sequence>MGLRVAFVICTTSFLLGILFVHWIADSLTLWKSFITREDIWTSAAYYSVHARAPAQLGYALAAVVTLGAATILWSFGDGAAGNLMFDGASISFDETFSSIPSTLPDIIPATLKSEVLNLASGNLVCSVALTGVIALQAARWWAEHADSKDEEENAVRDLQSARKLKKRGTPNLSASRLTTSTTEHDDARSRRM</sequence>
<feature type="compositionally biased region" description="Polar residues" evidence="1">
    <location>
        <begin position="171"/>
        <end position="182"/>
    </location>
</feature>
<evidence type="ECO:0000256" key="1">
    <source>
        <dbReference type="SAM" id="MobiDB-lite"/>
    </source>
</evidence>
<keyword evidence="2" id="KW-0812">Transmembrane</keyword>
<feature type="compositionally biased region" description="Basic and acidic residues" evidence="1">
    <location>
        <begin position="183"/>
        <end position="193"/>
    </location>
</feature>
<evidence type="ECO:0000313" key="4">
    <source>
        <dbReference type="Proteomes" id="UP000308199"/>
    </source>
</evidence>
<gene>
    <name evidence="3" type="ORF">EW145_g1481</name>
</gene>
<evidence type="ECO:0000313" key="3">
    <source>
        <dbReference type="EMBL" id="THH10187.1"/>
    </source>
</evidence>
<dbReference type="OrthoDB" id="5229808at2759"/>
<dbReference type="PANTHER" id="PTHR28228:SF1">
    <property type="entry name" value="SECRETORY COMPONENT PROTEIN SHR3"/>
    <property type="match status" value="1"/>
</dbReference>
<keyword evidence="2" id="KW-0472">Membrane</keyword>
<dbReference type="GO" id="GO:0006888">
    <property type="term" value="P:endoplasmic reticulum to Golgi vesicle-mediated transport"/>
    <property type="evidence" value="ECO:0007669"/>
    <property type="project" value="TreeGrafter"/>
</dbReference>
<dbReference type="InterPro" id="IPR013248">
    <property type="entry name" value="Psh3/Shr3"/>
</dbReference>
<feature type="transmembrane region" description="Helical" evidence="2">
    <location>
        <begin position="6"/>
        <end position="25"/>
    </location>
</feature>
<organism evidence="3 4">
    <name type="scientific">Phellinidium pouzarii</name>
    <dbReference type="NCBI Taxonomy" id="167371"/>
    <lineage>
        <taxon>Eukaryota</taxon>
        <taxon>Fungi</taxon>
        <taxon>Dikarya</taxon>
        <taxon>Basidiomycota</taxon>
        <taxon>Agaricomycotina</taxon>
        <taxon>Agaricomycetes</taxon>
        <taxon>Hymenochaetales</taxon>
        <taxon>Hymenochaetaceae</taxon>
        <taxon>Phellinidium</taxon>
    </lineage>
</organism>
<reference evidence="3 4" key="1">
    <citation type="submission" date="2019-02" db="EMBL/GenBank/DDBJ databases">
        <title>Genome sequencing of the rare red list fungi Phellinidium pouzarii.</title>
        <authorList>
            <person name="Buettner E."/>
            <person name="Kellner H."/>
        </authorList>
    </citation>
    <scope>NUCLEOTIDE SEQUENCE [LARGE SCALE GENOMIC DNA]</scope>
    <source>
        <strain evidence="3 4">DSM 108285</strain>
    </source>
</reference>
<name>A0A4S4LEW8_9AGAM</name>
<evidence type="ECO:0000256" key="2">
    <source>
        <dbReference type="SAM" id="Phobius"/>
    </source>
</evidence>
<dbReference type="GO" id="GO:0005789">
    <property type="term" value="C:endoplasmic reticulum membrane"/>
    <property type="evidence" value="ECO:0007669"/>
    <property type="project" value="TreeGrafter"/>
</dbReference>
<dbReference type="EMBL" id="SGPK01000042">
    <property type="protein sequence ID" value="THH10187.1"/>
    <property type="molecule type" value="Genomic_DNA"/>
</dbReference>
<keyword evidence="4" id="KW-1185">Reference proteome</keyword>
<dbReference type="SMART" id="SM00786">
    <property type="entry name" value="SHR3_chaperone"/>
    <property type="match status" value="1"/>
</dbReference>
<feature type="region of interest" description="Disordered" evidence="1">
    <location>
        <begin position="152"/>
        <end position="193"/>
    </location>
</feature>
<keyword evidence="2" id="KW-1133">Transmembrane helix</keyword>
<dbReference type="AlphaFoldDB" id="A0A4S4LEW8"/>
<proteinExistence type="predicted"/>
<accession>A0A4S4LEW8</accession>
<dbReference type="Proteomes" id="UP000308199">
    <property type="component" value="Unassembled WGS sequence"/>
</dbReference>
<dbReference type="Pfam" id="PF08229">
    <property type="entry name" value="SHR3_chaperone"/>
    <property type="match status" value="2"/>
</dbReference>
<protein>
    <submittedName>
        <fullName evidence="3">Uncharacterized protein</fullName>
    </submittedName>
</protein>
<dbReference type="GO" id="GO:0051082">
    <property type="term" value="F:unfolded protein binding"/>
    <property type="evidence" value="ECO:0007669"/>
    <property type="project" value="TreeGrafter"/>
</dbReference>
<comment type="caution">
    <text evidence="3">The sequence shown here is derived from an EMBL/GenBank/DDBJ whole genome shotgun (WGS) entry which is preliminary data.</text>
</comment>
<feature type="transmembrane region" description="Helical" evidence="2">
    <location>
        <begin position="57"/>
        <end position="76"/>
    </location>
</feature>
<dbReference type="PANTHER" id="PTHR28228">
    <property type="entry name" value="SECRETORY COMPONENT PROTEIN SHR3"/>
    <property type="match status" value="1"/>
</dbReference>